<evidence type="ECO:0000256" key="1">
    <source>
        <dbReference type="SAM" id="MobiDB-lite"/>
    </source>
</evidence>
<protein>
    <submittedName>
        <fullName evidence="2">Uncharacterized protein</fullName>
    </submittedName>
</protein>
<name>A0AAW0ZZD1_9HYME</name>
<proteinExistence type="predicted"/>
<reference evidence="2 3" key="1">
    <citation type="submission" date="2024-05" db="EMBL/GenBank/DDBJ databases">
        <title>The nuclear and mitochondrial genome assemblies of Tetragonisca angustula (Apidae: Meliponini), a tiny yet remarkable pollinator in the Neotropics.</title>
        <authorList>
            <person name="Ferrari R."/>
            <person name="Ricardo P.C."/>
            <person name="Dias F.C."/>
            <person name="Araujo N.S."/>
            <person name="Soares D.O."/>
            <person name="Zhou Q.-S."/>
            <person name="Zhu C.-D."/>
            <person name="Coutinho L."/>
            <person name="Airas M.C."/>
            <person name="Batista T.M."/>
        </authorList>
    </citation>
    <scope>NUCLEOTIDE SEQUENCE [LARGE SCALE GENOMIC DNA]</scope>
    <source>
        <strain evidence="2">ASF017062</strain>
        <tissue evidence="2">Abdomen</tissue>
    </source>
</reference>
<dbReference type="Proteomes" id="UP001432146">
    <property type="component" value="Unassembled WGS sequence"/>
</dbReference>
<feature type="compositionally biased region" description="Basic and acidic residues" evidence="1">
    <location>
        <begin position="115"/>
        <end position="129"/>
    </location>
</feature>
<gene>
    <name evidence="2" type="ORF">QLX08_005588</name>
</gene>
<dbReference type="EMBL" id="JAWNGG020000096">
    <property type="protein sequence ID" value="KAK9302444.1"/>
    <property type="molecule type" value="Genomic_DNA"/>
</dbReference>
<accession>A0AAW0ZZD1</accession>
<feature type="region of interest" description="Disordered" evidence="1">
    <location>
        <begin position="30"/>
        <end position="129"/>
    </location>
</feature>
<organism evidence="2 3">
    <name type="scientific">Tetragonisca angustula</name>
    <dbReference type="NCBI Taxonomy" id="166442"/>
    <lineage>
        <taxon>Eukaryota</taxon>
        <taxon>Metazoa</taxon>
        <taxon>Ecdysozoa</taxon>
        <taxon>Arthropoda</taxon>
        <taxon>Hexapoda</taxon>
        <taxon>Insecta</taxon>
        <taxon>Pterygota</taxon>
        <taxon>Neoptera</taxon>
        <taxon>Endopterygota</taxon>
        <taxon>Hymenoptera</taxon>
        <taxon>Apocrita</taxon>
        <taxon>Aculeata</taxon>
        <taxon>Apoidea</taxon>
        <taxon>Anthophila</taxon>
        <taxon>Apidae</taxon>
        <taxon>Tetragonisca</taxon>
    </lineage>
</organism>
<keyword evidence="3" id="KW-1185">Reference proteome</keyword>
<evidence type="ECO:0000313" key="2">
    <source>
        <dbReference type="EMBL" id="KAK9302444.1"/>
    </source>
</evidence>
<comment type="caution">
    <text evidence="2">The sequence shown here is derived from an EMBL/GenBank/DDBJ whole genome shotgun (WGS) entry which is preliminary data.</text>
</comment>
<feature type="compositionally biased region" description="Polar residues" evidence="1">
    <location>
        <begin position="30"/>
        <end position="53"/>
    </location>
</feature>
<feature type="compositionally biased region" description="Basic and acidic residues" evidence="1">
    <location>
        <begin position="54"/>
        <end position="65"/>
    </location>
</feature>
<evidence type="ECO:0000313" key="3">
    <source>
        <dbReference type="Proteomes" id="UP001432146"/>
    </source>
</evidence>
<dbReference type="AlphaFoldDB" id="A0AAW0ZZD1"/>
<sequence>MALNHTQIWTSININHISWLNYNHCRTLSHTNDAKASSPPASETEVRINQTSETCKDSAYRDRRSTSHKVAPRKFIPVSGKQESSTYLRRVRKEMGAPPRGEHEGRREYKRRRRWNGERQGVEERGPQR</sequence>